<evidence type="ECO:0000313" key="2">
    <source>
        <dbReference type="Proteomes" id="UP000621454"/>
    </source>
</evidence>
<comment type="caution">
    <text evidence="1">The sequence shown here is derived from an EMBL/GenBank/DDBJ whole genome shotgun (WGS) entry which is preliminary data.</text>
</comment>
<dbReference type="Proteomes" id="UP000621454">
    <property type="component" value="Unassembled WGS sequence"/>
</dbReference>
<gene>
    <name evidence="1" type="ORF">GCM10011489_39140</name>
</gene>
<keyword evidence="2" id="KW-1185">Reference proteome</keyword>
<dbReference type="AlphaFoldDB" id="A0A916TJG6"/>
<reference evidence="1" key="2">
    <citation type="submission" date="2020-09" db="EMBL/GenBank/DDBJ databases">
        <authorList>
            <person name="Sun Q."/>
            <person name="Zhou Y."/>
        </authorList>
    </citation>
    <scope>NUCLEOTIDE SEQUENCE</scope>
    <source>
        <strain evidence="1">CGMCC 1.12827</strain>
    </source>
</reference>
<sequence length="113" mass="12848">MRVGFKVHAINFGDRHDAPRGKYLWWVSKETFDRAVREGVAKGYLPASARKSIDEAEMYKGLSKSAGTLGLLDGLYRVAQDYAASPQHAAETQYAKDLVDLGHIWRRWHRDNT</sequence>
<accession>A0A916TJG6</accession>
<dbReference type="EMBL" id="BMGC01000067">
    <property type="protein sequence ID" value="GGB48174.1"/>
    <property type="molecule type" value="Genomic_DNA"/>
</dbReference>
<name>A0A916TJG6_9ACTN</name>
<reference evidence="1" key="1">
    <citation type="journal article" date="2014" name="Int. J. Syst. Evol. Microbiol.">
        <title>Complete genome sequence of Corynebacterium casei LMG S-19264T (=DSM 44701T), isolated from a smear-ripened cheese.</title>
        <authorList>
            <consortium name="US DOE Joint Genome Institute (JGI-PGF)"/>
            <person name="Walter F."/>
            <person name="Albersmeier A."/>
            <person name="Kalinowski J."/>
            <person name="Ruckert C."/>
        </authorList>
    </citation>
    <scope>NUCLEOTIDE SEQUENCE</scope>
    <source>
        <strain evidence="1">CGMCC 1.12827</strain>
    </source>
</reference>
<proteinExistence type="predicted"/>
<organism evidence="1 2">
    <name type="scientific">Gordonia jinhuaensis</name>
    <dbReference type="NCBI Taxonomy" id="1517702"/>
    <lineage>
        <taxon>Bacteria</taxon>
        <taxon>Bacillati</taxon>
        <taxon>Actinomycetota</taxon>
        <taxon>Actinomycetes</taxon>
        <taxon>Mycobacteriales</taxon>
        <taxon>Gordoniaceae</taxon>
        <taxon>Gordonia</taxon>
    </lineage>
</organism>
<evidence type="ECO:0000313" key="1">
    <source>
        <dbReference type="EMBL" id="GGB48174.1"/>
    </source>
</evidence>
<protein>
    <submittedName>
        <fullName evidence="1">Uncharacterized protein</fullName>
    </submittedName>
</protein>